<dbReference type="InterPro" id="IPR000172">
    <property type="entry name" value="GMC_OxRdtase_N"/>
</dbReference>
<dbReference type="PANTHER" id="PTHR11552:SF152">
    <property type="entry name" value="OXIDASE (CODA), PUTATIVE (AFU_ORTHOLOGUE AFUA_8G04090)-RELATED"/>
    <property type="match status" value="1"/>
</dbReference>
<comment type="similarity">
    <text evidence="1">Belongs to the GMC oxidoreductase family.</text>
</comment>
<dbReference type="EMBL" id="QKVK01000001">
    <property type="protein sequence ID" value="PZF78423.1"/>
    <property type="molecule type" value="Genomic_DNA"/>
</dbReference>
<dbReference type="Gene3D" id="3.30.410.40">
    <property type="match status" value="1"/>
</dbReference>
<accession>A0A2W2CDV1</accession>
<gene>
    <name evidence="3" type="ORF">DK847_00975</name>
</gene>
<dbReference type="Pfam" id="PF05199">
    <property type="entry name" value="GMC_oxred_C"/>
    <property type="match status" value="1"/>
</dbReference>
<comment type="caution">
    <text evidence="3">The sequence shown here is derived from an EMBL/GenBank/DDBJ whole genome shotgun (WGS) entry which is preliminary data.</text>
</comment>
<reference evidence="4" key="1">
    <citation type="submission" date="2018-06" db="EMBL/GenBank/DDBJ databases">
        <title>Aestuariibacter litoralis strain KCTC 52945T.</title>
        <authorList>
            <person name="Li X."/>
            <person name="Salam N."/>
            <person name="Li J.-L."/>
            <person name="Chen Y.-M."/>
            <person name="Yang Z.-W."/>
            <person name="Zhang L.-Y."/>
            <person name="Han M.-X."/>
            <person name="Xiao M."/>
            <person name="Li W.-J."/>
        </authorList>
    </citation>
    <scope>NUCLEOTIDE SEQUENCE [LARGE SCALE GENOMIC DNA]</scope>
    <source>
        <strain evidence="4">KCTC 52945</strain>
    </source>
</reference>
<evidence type="ECO:0000313" key="3">
    <source>
        <dbReference type="EMBL" id="PZF78423.1"/>
    </source>
</evidence>
<dbReference type="Proteomes" id="UP000248795">
    <property type="component" value="Unassembled WGS sequence"/>
</dbReference>
<dbReference type="SUPFAM" id="SSF51905">
    <property type="entry name" value="FAD/NAD(P)-binding domain"/>
    <property type="match status" value="1"/>
</dbReference>
<dbReference type="SUPFAM" id="SSF54373">
    <property type="entry name" value="FAD-linked reductases, C-terminal domain"/>
    <property type="match status" value="1"/>
</dbReference>
<evidence type="ECO:0000313" key="4">
    <source>
        <dbReference type="Proteomes" id="UP000248795"/>
    </source>
</evidence>
<feature type="domain" description="Glucose-methanol-choline oxidoreductase N-terminal" evidence="2">
    <location>
        <begin position="234"/>
        <end position="248"/>
    </location>
</feature>
<dbReference type="InterPro" id="IPR007867">
    <property type="entry name" value="GMC_OxRtase_C"/>
</dbReference>
<dbReference type="PROSITE" id="PS00624">
    <property type="entry name" value="GMC_OXRED_2"/>
    <property type="match status" value="1"/>
</dbReference>
<dbReference type="InterPro" id="IPR036188">
    <property type="entry name" value="FAD/NAD-bd_sf"/>
</dbReference>
<name>A0A2W2CDV1_9HYPH</name>
<protein>
    <submittedName>
        <fullName evidence="3">Choline oxidase</fullName>
    </submittedName>
</protein>
<dbReference type="PANTHER" id="PTHR11552">
    <property type="entry name" value="GLUCOSE-METHANOL-CHOLINE GMC OXIDOREDUCTASE"/>
    <property type="match status" value="1"/>
</dbReference>
<evidence type="ECO:0000259" key="2">
    <source>
        <dbReference type="PROSITE" id="PS00624"/>
    </source>
</evidence>
<dbReference type="Gene3D" id="3.50.50.60">
    <property type="entry name" value="FAD/NAD(P)-binding domain"/>
    <property type="match status" value="1"/>
</dbReference>
<proteinExistence type="inferred from homology"/>
<organism evidence="3 4">
    <name type="scientific">Aestuariivirga litoralis</name>
    <dbReference type="NCBI Taxonomy" id="2650924"/>
    <lineage>
        <taxon>Bacteria</taxon>
        <taxon>Pseudomonadati</taxon>
        <taxon>Pseudomonadota</taxon>
        <taxon>Alphaproteobacteria</taxon>
        <taxon>Hyphomicrobiales</taxon>
        <taxon>Aestuariivirgaceae</taxon>
        <taxon>Aestuariivirga</taxon>
    </lineage>
</organism>
<sequence length="486" mass="52672">MATDCDYLIIGGGSSGAVVARRLAEKTTGRIILLEAGKSDEGDPAAVDLRRLDEQTADYDWGFRAAPLAGSPPLLNYARAKLLGGCANHNDCAFIRPPDSDFDLWEELGATGWNAAAMAPYWQRITDTITIETAPCHPASRRFIAAGLELGLDEVDFGREVRQGVGLFPLNAKGRTRQSSSVAYLHPIAALPRHLEVWTDCMASRLIIENGRAVGAETSRGEIRAARAVVLACGSIQTPQLMMVSGLGPAAHLTEHGIPVLRDLPHLGRHLRDHVAAPVVWETHEEVSGWEICPFEATMMLQLDKDAPAPDILFHFGLRVREKYDDARLATKGPAVKASPNVTRAVSEGSVRLSGPTMADKPVIDLNYFAEPADLDLLVKALKLTRRLGQTQAMAPLCREEVHPGPGVQTDEQWRQYIRSVCETVYHPCCTAAIGRVVTPELKVMGIDGLFIADASVFASLITVNINSAVMMVAERAADLIVNPRG</sequence>
<dbReference type="GO" id="GO:0016614">
    <property type="term" value="F:oxidoreductase activity, acting on CH-OH group of donors"/>
    <property type="evidence" value="ECO:0007669"/>
    <property type="project" value="InterPro"/>
</dbReference>
<dbReference type="RefSeq" id="WP_111195750.1">
    <property type="nucleotide sequence ID" value="NZ_QKVK01000001.1"/>
</dbReference>
<evidence type="ECO:0000256" key="1">
    <source>
        <dbReference type="ARBA" id="ARBA00010790"/>
    </source>
</evidence>
<dbReference type="Pfam" id="PF00732">
    <property type="entry name" value="GMC_oxred_N"/>
    <property type="match status" value="1"/>
</dbReference>
<dbReference type="AlphaFoldDB" id="A0A2W2CDV1"/>
<dbReference type="PIRSF" id="PIRSF000137">
    <property type="entry name" value="Alcohol_oxidase"/>
    <property type="match status" value="1"/>
</dbReference>
<dbReference type="InterPro" id="IPR012132">
    <property type="entry name" value="GMC_OxRdtase"/>
</dbReference>
<dbReference type="GO" id="GO:0050660">
    <property type="term" value="F:flavin adenine dinucleotide binding"/>
    <property type="evidence" value="ECO:0007669"/>
    <property type="project" value="InterPro"/>
</dbReference>
<keyword evidence="4" id="KW-1185">Reference proteome</keyword>